<accession>A0A5B7IX12</accession>
<dbReference type="AlphaFoldDB" id="A0A5B7IX12"/>
<sequence>MVGEALRITTTSSTCKEYRRAEARGRGASRLCSAGRRPRSDQTRPDGGKGQSHREYSREESPSLNNEENTRNH</sequence>
<name>A0A5B7IX12_PORTR</name>
<proteinExistence type="predicted"/>
<protein>
    <submittedName>
        <fullName evidence="2">Uncharacterized protein</fullName>
    </submittedName>
</protein>
<dbReference type="EMBL" id="VSRR010070896">
    <property type="protein sequence ID" value="MPC86246.1"/>
    <property type="molecule type" value="Genomic_DNA"/>
</dbReference>
<evidence type="ECO:0000256" key="1">
    <source>
        <dbReference type="SAM" id="MobiDB-lite"/>
    </source>
</evidence>
<evidence type="ECO:0000313" key="2">
    <source>
        <dbReference type="EMBL" id="MPC86246.1"/>
    </source>
</evidence>
<feature type="compositionally biased region" description="Basic and acidic residues" evidence="1">
    <location>
        <begin position="38"/>
        <end position="61"/>
    </location>
</feature>
<reference evidence="2 3" key="1">
    <citation type="submission" date="2019-05" db="EMBL/GenBank/DDBJ databases">
        <title>Another draft genome of Portunus trituberculatus and its Hox gene families provides insights of decapod evolution.</title>
        <authorList>
            <person name="Jeong J.-H."/>
            <person name="Song I."/>
            <person name="Kim S."/>
            <person name="Choi T."/>
            <person name="Kim D."/>
            <person name="Ryu S."/>
            <person name="Kim W."/>
        </authorList>
    </citation>
    <scope>NUCLEOTIDE SEQUENCE [LARGE SCALE GENOMIC DNA]</scope>
    <source>
        <tissue evidence="2">Muscle</tissue>
    </source>
</reference>
<organism evidence="2 3">
    <name type="scientific">Portunus trituberculatus</name>
    <name type="common">Swimming crab</name>
    <name type="synonym">Neptunus trituberculatus</name>
    <dbReference type="NCBI Taxonomy" id="210409"/>
    <lineage>
        <taxon>Eukaryota</taxon>
        <taxon>Metazoa</taxon>
        <taxon>Ecdysozoa</taxon>
        <taxon>Arthropoda</taxon>
        <taxon>Crustacea</taxon>
        <taxon>Multicrustacea</taxon>
        <taxon>Malacostraca</taxon>
        <taxon>Eumalacostraca</taxon>
        <taxon>Eucarida</taxon>
        <taxon>Decapoda</taxon>
        <taxon>Pleocyemata</taxon>
        <taxon>Brachyura</taxon>
        <taxon>Eubrachyura</taxon>
        <taxon>Portunoidea</taxon>
        <taxon>Portunidae</taxon>
        <taxon>Portuninae</taxon>
        <taxon>Portunus</taxon>
    </lineage>
</organism>
<comment type="caution">
    <text evidence="2">The sequence shown here is derived from an EMBL/GenBank/DDBJ whole genome shotgun (WGS) entry which is preliminary data.</text>
</comment>
<keyword evidence="3" id="KW-1185">Reference proteome</keyword>
<dbReference type="Proteomes" id="UP000324222">
    <property type="component" value="Unassembled WGS sequence"/>
</dbReference>
<evidence type="ECO:0000313" key="3">
    <source>
        <dbReference type="Proteomes" id="UP000324222"/>
    </source>
</evidence>
<gene>
    <name evidence="2" type="ORF">E2C01_081069</name>
</gene>
<feature type="compositionally biased region" description="Basic and acidic residues" evidence="1">
    <location>
        <begin position="16"/>
        <end position="25"/>
    </location>
</feature>
<feature type="region of interest" description="Disordered" evidence="1">
    <location>
        <begin position="1"/>
        <end position="73"/>
    </location>
</feature>